<sequence length="60" mass="6396">MSADHEDAFPSLTSSSPPLSPSLSPRTGRCISGEVSSLMSGMHRICGGFELAAEWRKRSS</sequence>
<protein>
    <submittedName>
        <fullName evidence="2">Uncharacterized protein</fullName>
    </submittedName>
</protein>
<dbReference type="AlphaFoldDB" id="A0A7J5YG75"/>
<dbReference type="EMBL" id="JAAKFY010000012">
    <property type="protein sequence ID" value="KAF3848486.1"/>
    <property type="molecule type" value="Genomic_DNA"/>
</dbReference>
<dbReference type="Proteomes" id="UP000518266">
    <property type="component" value="Unassembled WGS sequence"/>
</dbReference>
<gene>
    <name evidence="2" type="ORF">F7725_014983</name>
</gene>
<feature type="compositionally biased region" description="Low complexity" evidence="1">
    <location>
        <begin position="10"/>
        <end position="25"/>
    </location>
</feature>
<organism evidence="2 3">
    <name type="scientific">Dissostichus mawsoni</name>
    <name type="common">Antarctic cod</name>
    <dbReference type="NCBI Taxonomy" id="36200"/>
    <lineage>
        <taxon>Eukaryota</taxon>
        <taxon>Metazoa</taxon>
        <taxon>Chordata</taxon>
        <taxon>Craniata</taxon>
        <taxon>Vertebrata</taxon>
        <taxon>Euteleostomi</taxon>
        <taxon>Actinopterygii</taxon>
        <taxon>Neopterygii</taxon>
        <taxon>Teleostei</taxon>
        <taxon>Neoteleostei</taxon>
        <taxon>Acanthomorphata</taxon>
        <taxon>Eupercaria</taxon>
        <taxon>Perciformes</taxon>
        <taxon>Notothenioidei</taxon>
        <taxon>Nototheniidae</taxon>
        <taxon>Dissostichus</taxon>
    </lineage>
</organism>
<comment type="caution">
    <text evidence="2">The sequence shown here is derived from an EMBL/GenBank/DDBJ whole genome shotgun (WGS) entry which is preliminary data.</text>
</comment>
<reference evidence="2 3" key="1">
    <citation type="submission" date="2020-03" db="EMBL/GenBank/DDBJ databases">
        <title>Dissostichus mawsoni Genome sequencing and assembly.</title>
        <authorList>
            <person name="Park H."/>
        </authorList>
    </citation>
    <scope>NUCLEOTIDE SEQUENCE [LARGE SCALE GENOMIC DNA]</scope>
    <source>
        <strain evidence="2">DM0001</strain>
        <tissue evidence="2">Muscle</tissue>
    </source>
</reference>
<name>A0A7J5YG75_DISMA</name>
<feature type="region of interest" description="Disordered" evidence="1">
    <location>
        <begin position="1"/>
        <end position="27"/>
    </location>
</feature>
<evidence type="ECO:0000313" key="3">
    <source>
        <dbReference type="Proteomes" id="UP000518266"/>
    </source>
</evidence>
<accession>A0A7J5YG75</accession>
<keyword evidence="3" id="KW-1185">Reference proteome</keyword>
<evidence type="ECO:0000256" key="1">
    <source>
        <dbReference type="SAM" id="MobiDB-lite"/>
    </source>
</evidence>
<evidence type="ECO:0000313" key="2">
    <source>
        <dbReference type="EMBL" id="KAF3848486.1"/>
    </source>
</evidence>
<proteinExistence type="predicted"/>